<dbReference type="AlphaFoldDB" id="A0A9P5WYX8"/>
<feature type="domain" description="BTB" evidence="1">
    <location>
        <begin position="31"/>
        <end position="92"/>
    </location>
</feature>
<sequence length="302" mass="33502">MITTLSSALSTLSMVGNNGSKVHSVLNHANADVVLSSTEGTQFRMHNFTLKTTSGYFRSTLSNAHQTSESALFTCTLPFSDAPLERVLLMISGLPTTPWSSFTELEDAVTVMEYLDTPGPLSLIQASFLPPVLLQSPIAVYGLAAKLGWDKVLQHAAELSLPMGNLVQRALSDPEIEQQLKKVESAALMRLLAFHQRRRDEFRTLLYSDAFAGGNAKVGYCTRCNAIKDNSPWRDLRSRLLTEMERDTSGKWFGGREMQGWDETRGCWDAKCPNIGCRTVNYSQQMTMENLREGVKGLPMIV</sequence>
<organism evidence="2 3">
    <name type="scientific">Macrolepiota fuliginosa MF-IS2</name>
    <dbReference type="NCBI Taxonomy" id="1400762"/>
    <lineage>
        <taxon>Eukaryota</taxon>
        <taxon>Fungi</taxon>
        <taxon>Dikarya</taxon>
        <taxon>Basidiomycota</taxon>
        <taxon>Agaricomycotina</taxon>
        <taxon>Agaricomycetes</taxon>
        <taxon>Agaricomycetidae</taxon>
        <taxon>Agaricales</taxon>
        <taxon>Agaricineae</taxon>
        <taxon>Agaricaceae</taxon>
        <taxon>Macrolepiota</taxon>
    </lineage>
</organism>
<evidence type="ECO:0000313" key="2">
    <source>
        <dbReference type="EMBL" id="KAF9441448.1"/>
    </source>
</evidence>
<accession>A0A9P5WYX8</accession>
<evidence type="ECO:0000259" key="1">
    <source>
        <dbReference type="PROSITE" id="PS50097"/>
    </source>
</evidence>
<dbReference type="OrthoDB" id="3266199at2759"/>
<proteinExistence type="predicted"/>
<reference evidence="2" key="1">
    <citation type="submission" date="2020-11" db="EMBL/GenBank/DDBJ databases">
        <authorList>
            <consortium name="DOE Joint Genome Institute"/>
            <person name="Ahrendt S."/>
            <person name="Riley R."/>
            <person name="Andreopoulos W."/>
            <person name="Labutti K."/>
            <person name="Pangilinan J."/>
            <person name="Ruiz-Duenas F.J."/>
            <person name="Barrasa J.M."/>
            <person name="Sanchez-Garcia M."/>
            <person name="Camarero S."/>
            <person name="Miyauchi S."/>
            <person name="Serrano A."/>
            <person name="Linde D."/>
            <person name="Babiker R."/>
            <person name="Drula E."/>
            <person name="Ayuso-Fernandez I."/>
            <person name="Pacheco R."/>
            <person name="Padilla G."/>
            <person name="Ferreira P."/>
            <person name="Barriuso J."/>
            <person name="Kellner H."/>
            <person name="Castanera R."/>
            <person name="Alfaro M."/>
            <person name="Ramirez L."/>
            <person name="Pisabarro A.G."/>
            <person name="Kuo A."/>
            <person name="Tritt A."/>
            <person name="Lipzen A."/>
            <person name="He G."/>
            <person name="Yan M."/>
            <person name="Ng V."/>
            <person name="Cullen D."/>
            <person name="Martin F."/>
            <person name="Rosso M.-N."/>
            <person name="Henrissat B."/>
            <person name="Hibbett D."/>
            <person name="Martinez A.T."/>
            <person name="Grigoriev I.V."/>
        </authorList>
    </citation>
    <scope>NUCLEOTIDE SEQUENCE</scope>
    <source>
        <strain evidence="2">MF-IS2</strain>
    </source>
</reference>
<keyword evidence="3" id="KW-1185">Reference proteome</keyword>
<protein>
    <recommendedName>
        <fullName evidence="1">BTB domain-containing protein</fullName>
    </recommendedName>
</protein>
<dbReference type="Proteomes" id="UP000807342">
    <property type="component" value="Unassembled WGS sequence"/>
</dbReference>
<dbReference type="PROSITE" id="PS50097">
    <property type="entry name" value="BTB"/>
    <property type="match status" value="1"/>
</dbReference>
<dbReference type="InterPro" id="IPR000210">
    <property type="entry name" value="BTB/POZ_dom"/>
</dbReference>
<name>A0A9P5WYX8_9AGAR</name>
<gene>
    <name evidence="2" type="ORF">P691DRAFT_779801</name>
</gene>
<dbReference type="EMBL" id="MU151907">
    <property type="protein sequence ID" value="KAF9441448.1"/>
    <property type="molecule type" value="Genomic_DNA"/>
</dbReference>
<comment type="caution">
    <text evidence="2">The sequence shown here is derived from an EMBL/GenBank/DDBJ whole genome shotgun (WGS) entry which is preliminary data.</text>
</comment>
<evidence type="ECO:0000313" key="3">
    <source>
        <dbReference type="Proteomes" id="UP000807342"/>
    </source>
</evidence>